<dbReference type="Proteomes" id="UP000190188">
    <property type="component" value="Unassembled WGS sequence"/>
</dbReference>
<evidence type="ECO:0000259" key="1">
    <source>
        <dbReference type="Pfam" id="PF13480"/>
    </source>
</evidence>
<dbReference type="InterPro" id="IPR038740">
    <property type="entry name" value="BioF2-like_GNAT_dom"/>
</dbReference>
<proteinExistence type="predicted"/>
<protein>
    <recommendedName>
        <fullName evidence="1">BioF2-like acetyltransferase domain-containing protein</fullName>
    </recommendedName>
</protein>
<dbReference type="AlphaFoldDB" id="A0A1T2XKB8"/>
<dbReference type="SUPFAM" id="SSF55729">
    <property type="entry name" value="Acyl-CoA N-acyltransferases (Nat)"/>
    <property type="match status" value="2"/>
</dbReference>
<dbReference type="OrthoDB" id="2523880at2"/>
<evidence type="ECO:0000313" key="2">
    <source>
        <dbReference type="EMBL" id="OPA80294.1"/>
    </source>
</evidence>
<keyword evidence="3" id="KW-1185">Reference proteome</keyword>
<reference evidence="2 3" key="1">
    <citation type="submission" date="2017-01" db="EMBL/GenBank/DDBJ databases">
        <title>Genome analysis of Paenibacillus selenitrireducens ES3-24.</title>
        <authorList>
            <person name="Xu D."/>
            <person name="Yao R."/>
            <person name="Zheng S."/>
        </authorList>
    </citation>
    <scope>NUCLEOTIDE SEQUENCE [LARGE SCALE GENOMIC DNA]</scope>
    <source>
        <strain evidence="2 3">ES3-24</strain>
    </source>
</reference>
<dbReference type="RefSeq" id="WP_078497642.1">
    <property type="nucleotide sequence ID" value="NZ_MSZX01000002.1"/>
</dbReference>
<dbReference type="InterPro" id="IPR016181">
    <property type="entry name" value="Acyl_CoA_acyltransferase"/>
</dbReference>
<accession>A0A1T2XKB8</accession>
<dbReference type="Gene3D" id="3.40.630.30">
    <property type="match status" value="1"/>
</dbReference>
<dbReference type="Pfam" id="PF13480">
    <property type="entry name" value="Acetyltransf_6"/>
    <property type="match status" value="1"/>
</dbReference>
<comment type="caution">
    <text evidence="2">The sequence shown here is derived from an EMBL/GenBank/DDBJ whole genome shotgun (WGS) entry which is preliminary data.</text>
</comment>
<name>A0A1T2XKB8_9BACL</name>
<sequence>METSIIRSVEELYAFEKQWRDLLLHVEKPEIFASWEWLQAYVRHLLDPKKELFIIVVTDQDKCVAIAPLCKVSQRIKWRTVNALQFIVYDTGESNNFYFHREYHGKKLVKMISGVLLEHQDEWEWIELYSLQSNNPNTALIKQTFSEQFELYERQLSSTPYIDKDTYLLQKIDKSKIKDIERRERKLRREHEVKIRLNQPYDERIWDNFSALHKQRWQDSLLNKADHEAFIKEIIHTREQNTHFSYIEIDGQIAVGNLDVSYGDKVYLYMMASPKLYAEYGLGLILTNHVVKSYLDSDLREIDFLSGNQEYKFYWADSIKINYHFRMFNRSRKRKLLRAYSLFQIIKPRLKSLLLSR</sequence>
<feature type="domain" description="BioF2-like acetyltransferase" evidence="1">
    <location>
        <begin position="175"/>
        <end position="312"/>
    </location>
</feature>
<gene>
    <name evidence="2" type="ORF">BVG16_06045</name>
</gene>
<organism evidence="2 3">
    <name type="scientific">Paenibacillus selenitireducens</name>
    <dbReference type="NCBI Taxonomy" id="1324314"/>
    <lineage>
        <taxon>Bacteria</taxon>
        <taxon>Bacillati</taxon>
        <taxon>Bacillota</taxon>
        <taxon>Bacilli</taxon>
        <taxon>Bacillales</taxon>
        <taxon>Paenibacillaceae</taxon>
        <taxon>Paenibacillus</taxon>
    </lineage>
</organism>
<dbReference type="EMBL" id="MSZX01000002">
    <property type="protein sequence ID" value="OPA80294.1"/>
    <property type="molecule type" value="Genomic_DNA"/>
</dbReference>
<evidence type="ECO:0000313" key="3">
    <source>
        <dbReference type="Proteomes" id="UP000190188"/>
    </source>
</evidence>